<evidence type="ECO:0000256" key="4">
    <source>
        <dbReference type="ARBA" id="ARBA00022989"/>
    </source>
</evidence>
<evidence type="ECO:0000256" key="5">
    <source>
        <dbReference type="ARBA" id="ARBA00023136"/>
    </source>
</evidence>
<dbReference type="FunFam" id="1.20.1250.20:FF:000078">
    <property type="entry name" value="MFS maltose transporter, putative"/>
    <property type="match status" value="1"/>
</dbReference>
<sequence>MSCTNRKDDANSAETQHIDQLHDRQTGNAINAWLIFTCTVFGAAAFLFGFDDKIISPIAALTPFVAKFQGPNPTTGHNTLMASNQSLIFSLPLVGSVIGGLLASPLNFHFGRKLPLYVAYIVSMGGGLVQVFAPDLGSFIGGRSINGVALGLANATYPLYISEVVPASIRGRAVSAPNILNLAAGVVGTVVVFGTEKINGPLAFQIPLAIQIALPVILLLLTIILPESPQWLASKGDITRARKNLRKLRGFSDEQVDSEIHLLVLNEESEHELHTQTKFWSIFKRQHLQRTLTAGSFFSLNQVSGVILSTTYTTVFLTDLGIGDAFSLTIIASCCTLVGTMAAPFVIDRAGRRPTAFVGIGILFVIDTIAGGLAFMKSRQATIAIAVLSFILNFFWASAFFSLSNLMPSEMATPKLRHHTMSYTIACAQATAVITTLVVPQLTSSDAANLGARTYLIFAGCMAMVLLFSFFLLPETRGRTFAEIDEMYAAGIPMWKWRYYESPLELRAIGSKVPEDLS</sequence>
<dbReference type="PROSITE" id="PS50850">
    <property type="entry name" value="MFS"/>
    <property type="match status" value="1"/>
</dbReference>
<proteinExistence type="inferred from homology"/>
<dbReference type="PROSITE" id="PS00217">
    <property type="entry name" value="SUGAR_TRANSPORT_2"/>
    <property type="match status" value="1"/>
</dbReference>
<dbReference type="Gene3D" id="1.20.1250.20">
    <property type="entry name" value="MFS general substrate transporter like domains"/>
    <property type="match status" value="1"/>
</dbReference>
<keyword evidence="3 6" id="KW-0812">Transmembrane</keyword>
<evidence type="ECO:0000256" key="3">
    <source>
        <dbReference type="ARBA" id="ARBA00022692"/>
    </source>
</evidence>
<feature type="transmembrane region" description="Helical" evidence="6">
    <location>
        <begin position="354"/>
        <end position="375"/>
    </location>
</feature>
<dbReference type="InterPro" id="IPR050360">
    <property type="entry name" value="MFS_Sugar_Transporters"/>
</dbReference>
<accession>A0A0G4PSV6</accession>
<keyword evidence="9" id="KW-1185">Reference proteome</keyword>
<name>A0A0G4PSV6_PENC3</name>
<feature type="transmembrane region" description="Helical" evidence="6">
    <location>
        <begin position="423"/>
        <end position="443"/>
    </location>
</feature>
<feature type="domain" description="Major facilitator superfamily (MFS) profile" evidence="7">
    <location>
        <begin position="37"/>
        <end position="477"/>
    </location>
</feature>
<reference evidence="8 9" key="1">
    <citation type="journal article" date="2014" name="Nat. Commun.">
        <title>Multiple recent horizontal transfers of a large genomic region in cheese making fungi.</title>
        <authorList>
            <person name="Cheeseman K."/>
            <person name="Ropars J."/>
            <person name="Renault P."/>
            <person name="Dupont J."/>
            <person name="Gouzy J."/>
            <person name="Branca A."/>
            <person name="Abraham A.L."/>
            <person name="Ceppi M."/>
            <person name="Conseiller E."/>
            <person name="Debuchy R."/>
            <person name="Malagnac F."/>
            <person name="Goarin A."/>
            <person name="Silar P."/>
            <person name="Lacoste S."/>
            <person name="Sallet E."/>
            <person name="Bensimon A."/>
            <person name="Giraud T."/>
            <person name="Brygoo Y."/>
        </authorList>
    </citation>
    <scope>NUCLEOTIDE SEQUENCE [LARGE SCALE GENOMIC DNA]</scope>
    <source>
        <strain evidence="9">FM 013</strain>
    </source>
</reference>
<organism evidence="8 9">
    <name type="scientific">Penicillium camemberti (strain FM 013)</name>
    <dbReference type="NCBI Taxonomy" id="1429867"/>
    <lineage>
        <taxon>Eukaryota</taxon>
        <taxon>Fungi</taxon>
        <taxon>Dikarya</taxon>
        <taxon>Ascomycota</taxon>
        <taxon>Pezizomycotina</taxon>
        <taxon>Eurotiomycetes</taxon>
        <taxon>Eurotiomycetidae</taxon>
        <taxon>Eurotiales</taxon>
        <taxon>Aspergillaceae</taxon>
        <taxon>Penicillium</taxon>
    </lineage>
</organism>
<dbReference type="PANTHER" id="PTHR48022:SF27">
    <property type="entry name" value="MAJOR FACILITATOR SUPERFAMILY (MFS) PROFILE DOMAIN-CONTAINING PROTEIN"/>
    <property type="match status" value="1"/>
</dbReference>
<evidence type="ECO:0000259" key="7">
    <source>
        <dbReference type="PROSITE" id="PS50850"/>
    </source>
</evidence>
<evidence type="ECO:0000256" key="6">
    <source>
        <dbReference type="SAM" id="Phobius"/>
    </source>
</evidence>
<feature type="transmembrane region" description="Helical" evidence="6">
    <location>
        <begin position="114"/>
        <end position="133"/>
    </location>
</feature>
<dbReference type="GO" id="GO:0005351">
    <property type="term" value="F:carbohydrate:proton symporter activity"/>
    <property type="evidence" value="ECO:0007669"/>
    <property type="project" value="TreeGrafter"/>
</dbReference>
<feature type="transmembrane region" description="Helical" evidence="6">
    <location>
        <begin position="87"/>
        <end position="108"/>
    </location>
</feature>
<feature type="transmembrane region" description="Helical" evidence="6">
    <location>
        <begin position="179"/>
        <end position="196"/>
    </location>
</feature>
<dbReference type="Pfam" id="PF00083">
    <property type="entry name" value="Sugar_tr"/>
    <property type="match status" value="1"/>
</dbReference>
<feature type="transmembrane region" description="Helical" evidence="6">
    <location>
        <begin position="292"/>
        <end position="313"/>
    </location>
</feature>
<dbReference type="EMBL" id="HG793169">
    <property type="protein sequence ID" value="CRL29450.1"/>
    <property type="molecule type" value="Genomic_DNA"/>
</dbReference>
<dbReference type="InterPro" id="IPR005829">
    <property type="entry name" value="Sugar_transporter_CS"/>
</dbReference>
<comment type="similarity">
    <text evidence="2">Belongs to the major facilitator superfamily. Sugar transporter (TC 2.A.1.1) family.</text>
</comment>
<gene>
    <name evidence="8" type="ORF">PCAMFM013_S036g000034</name>
</gene>
<evidence type="ECO:0000256" key="1">
    <source>
        <dbReference type="ARBA" id="ARBA00004141"/>
    </source>
</evidence>
<dbReference type="InterPro" id="IPR036259">
    <property type="entry name" value="MFS_trans_sf"/>
</dbReference>
<dbReference type="InterPro" id="IPR005828">
    <property type="entry name" value="MFS_sugar_transport-like"/>
</dbReference>
<feature type="transmembrane region" description="Helical" evidence="6">
    <location>
        <begin position="381"/>
        <end position="403"/>
    </location>
</feature>
<evidence type="ECO:0000313" key="9">
    <source>
        <dbReference type="Proteomes" id="UP000053732"/>
    </source>
</evidence>
<keyword evidence="4 6" id="KW-1133">Transmembrane helix</keyword>
<protein>
    <submittedName>
        <fullName evidence="8">Major facilitator superfamily, general substrate transporter</fullName>
    </submittedName>
</protein>
<feature type="transmembrane region" description="Helical" evidence="6">
    <location>
        <begin position="455"/>
        <end position="473"/>
    </location>
</feature>
<feature type="transmembrane region" description="Helical" evidence="6">
    <location>
        <begin position="202"/>
        <end position="225"/>
    </location>
</feature>
<feature type="transmembrane region" description="Helical" evidence="6">
    <location>
        <begin position="30"/>
        <end position="50"/>
    </location>
</feature>
<dbReference type="InterPro" id="IPR020846">
    <property type="entry name" value="MFS_dom"/>
</dbReference>
<dbReference type="Proteomes" id="UP000053732">
    <property type="component" value="Unassembled WGS sequence"/>
</dbReference>
<dbReference type="SUPFAM" id="SSF103473">
    <property type="entry name" value="MFS general substrate transporter"/>
    <property type="match status" value="1"/>
</dbReference>
<evidence type="ECO:0000313" key="8">
    <source>
        <dbReference type="EMBL" id="CRL29450.1"/>
    </source>
</evidence>
<dbReference type="GO" id="GO:0016020">
    <property type="term" value="C:membrane"/>
    <property type="evidence" value="ECO:0007669"/>
    <property type="project" value="UniProtKB-SubCell"/>
</dbReference>
<comment type="subcellular location">
    <subcellularLocation>
        <location evidence="1">Membrane</location>
        <topology evidence="1">Multi-pass membrane protein</topology>
    </subcellularLocation>
</comment>
<dbReference type="PANTHER" id="PTHR48022">
    <property type="entry name" value="PLASTIDIC GLUCOSE TRANSPORTER 4"/>
    <property type="match status" value="1"/>
</dbReference>
<dbReference type="AlphaFoldDB" id="A0A0G4PSV6"/>
<evidence type="ECO:0000256" key="2">
    <source>
        <dbReference type="ARBA" id="ARBA00010992"/>
    </source>
</evidence>
<dbReference type="STRING" id="1429867.A0A0G4PSV6"/>
<feature type="transmembrane region" description="Helical" evidence="6">
    <location>
        <begin position="325"/>
        <end position="347"/>
    </location>
</feature>
<keyword evidence="5 6" id="KW-0472">Membrane</keyword>